<sequence length="476" mass="53598">MVYNNKVLLKGFFWSGLDKGGFVVLQLIMELVLARLLLPKDYGVIGIVLVFISLAITLSEGGFSNALIHKQDRTETDFSTVFYINIGIAAFLYLVIFVTAPYIEAVFGIADLALILRIVSLSIIFNASILVHKAKLSIAMDFKLQAKLSVLAVAVSGCLGIVLAYRGWGVWALVWQNLSMALLNALFFWVGYRWLPQNVFSFEALKKLFSFGSKIMLSAVIQAFYFNAYPLFIGRVLGTGNLGLYSKSTQFTQMPSNVMTTIAQRVLFPFFATHQNDDQKIFELNQLYTTICCIIFFPFFFIMATVAEPLVLLLFSETWIKMAPLFILLCLAYSFYPLIVNNMMMFQIKNKTGLFLKIEILTKIIGVAILVLTLKHGIIAVGYGLLVQQLIQFLITSYFVQTVLRKDILAQLRVILPFAVFAVLLFLGVRSAGLMLELGFLSKLFSGIIISVIAYGLFYLMFYRSVFHQLISMIKK</sequence>
<feature type="transmembrane region" description="Helical" evidence="7">
    <location>
        <begin position="44"/>
        <end position="68"/>
    </location>
</feature>
<feature type="transmembrane region" description="Helical" evidence="7">
    <location>
        <begin position="352"/>
        <end position="372"/>
    </location>
</feature>
<reference evidence="8 9" key="1">
    <citation type="submission" date="2020-08" db="EMBL/GenBank/DDBJ databases">
        <title>A Genomic Blueprint of the Chicken Gut Microbiome.</title>
        <authorList>
            <person name="Gilroy R."/>
            <person name="Ravi A."/>
            <person name="Getino M."/>
            <person name="Pursley I."/>
            <person name="Horton D.L."/>
            <person name="Alikhan N.-F."/>
            <person name="Baker D."/>
            <person name="Gharbi K."/>
            <person name="Hall N."/>
            <person name="Watson M."/>
            <person name="Adriaenssens E.M."/>
            <person name="Foster-Nyarko E."/>
            <person name="Jarju S."/>
            <person name="Secka A."/>
            <person name="Antonio M."/>
            <person name="Oren A."/>
            <person name="Chaudhuri R."/>
            <person name="La Ragione R.M."/>
            <person name="Hildebrand F."/>
            <person name="Pallen M.J."/>
        </authorList>
    </citation>
    <scope>NUCLEOTIDE SEQUENCE [LARGE SCALE GENOMIC DNA]</scope>
    <source>
        <strain evidence="8 9">Sa1CVA4</strain>
    </source>
</reference>
<feature type="transmembrane region" description="Helical" evidence="7">
    <location>
        <begin position="378"/>
        <end position="400"/>
    </location>
</feature>
<keyword evidence="9" id="KW-1185">Reference proteome</keyword>
<feature type="transmembrane region" description="Helical" evidence="7">
    <location>
        <begin position="215"/>
        <end position="234"/>
    </location>
</feature>
<organism evidence="8 9">
    <name type="scientific">Kaistella pullorum</name>
    <dbReference type="NCBI Taxonomy" id="2763074"/>
    <lineage>
        <taxon>Bacteria</taxon>
        <taxon>Pseudomonadati</taxon>
        <taxon>Bacteroidota</taxon>
        <taxon>Flavobacteriia</taxon>
        <taxon>Flavobacteriales</taxon>
        <taxon>Weeksellaceae</taxon>
        <taxon>Chryseobacterium group</taxon>
        <taxon>Kaistella</taxon>
    </lineage>
</organism>
<dbReference type="PANTHER" id="PTHR30250">
    <property type="entry name" value="PST FAMILY PREDICTED COLANIC ACID TRANSPORTER"/>
    <property type="match status" value="1"/>
</dbReference>
<keyword evidence="3" id="KW-1003">Cell membrane</keyword>
<gene>
    <name evidence="8" type="ORF">H9628_09765</name>
</gene>
<evidence type="ECO:0000256" key="1">
    <source>
        <dbReference type="ARBA" id="ARBA00004651"/>
    </source>
</evidence>
<comment type="similarity">
    <text evidence="2">Belongs to the polysaccharide synthase family.</text>
</comment>
<keyword evidence="4 7" id="KW-0812">Transmembrane</keyword>
<dbReference type="CDD" id="cd13127">
    <property type="entry name" value="MATE_tuaB_like"/>
    <property type="match status" value="1"/>
</dbReference>
<feature type="transmembrane region" description="Helical" evidence="7">
    <location>
        <begin position="412"/>
        <end position="432"/>
    </location>
</feature>
<feature type="transmembrane region" description="Helical" evidence="7">
    <location>
        <begin position="284"/>
        <end position="307"/>
    </location>
</feature>
<accession>A0ABR8WP13</accession>
<dbReference type="Pfam" id="PF13440">
    <property type="entry name" value="Polysacc_synt_3"/>
    <property type="match status" value="1"/>
</dbReference>
<evidence type="ECO:0000256" key="6">
    <source>
        <dbReference type="ARBA" id="ARBA00023136"/>
    </source>
</evidence>
<evidence type="ECO:0000256" key="2">
    <source>
        <dbReference type="ARBA" id="ARBA00007430"/>
    </source>
</evidence>
<dbReference type="RefSeq" id="WP_251833966.1">
    <property type="nucleotide sequence ID" value="NZ_JACSPS010000003.1"/>
</dbReference>
<evidence type="ECO:0000256" key="7">
    <source>
        <dbReference type="SAM" id="Phobius"/>
    </source>
</evidence>
<evidence type="ECO:0000313" key="8">
    <source>
        <dbReference type="EMBL" id="MBD8018759.1"/>
    </source>
</evidence>
<evidence type="ECO:0000256" key="4">
    <source>
        <dbReference type="ARBA" id="ARBA00022692"/>
    </source>
</evidence>
<comment type="subcellular location">
    <subcellularLocation>
        <location evidence="1">Cell membrane</location>
        <topology evidence="1">Multi-pass membrane protein</topology>
    </subcellularLocation>
</comment>
<keyword evidence="6 7" id="KW-0472">Membrane</keyword>
<evidence type="ECO:0000256" key="5">
    <source>
        <dbReference type="ARBA" id="ARBA00022989"/>
    </source>
</evidence>
<feature type="transmembrane region" description="Helical" evidence="7">
    <location>
        <begin position="148"/>
        <end position="168"/>
    </location>
</feature>
<feature type="transmembrane region" description="Helical" evidence="7">
    <location>
        <begin position="444"/>
        <end position="466"/>
    </location>
</feature>
<keyword evidence="5 7" id="KW-1133">Transmembrane helix</keyword>
<protein>
    <submittedName>
        <fullName evidence="8">Lipopolysaccharide biosynthesis protein</fullName>
    </submittedName>
</protein>
<dbReference type="InterPro" id="IPR050833">
    <property type="entry name" value="Poly_Biosynth_Transport"/>
</dbReference>
<comment type="caution">
    <text evidence="8">The sequence shown here is derived from an EMBL/GenBank/DDBJ whole genome shotgun (WGS) entry which is preliminary data.</text>
</comment>
<feature type="transmembrane region" description="Helical" evidence="7">
    <location>
        <begin position="106"/>
        <end position="127"/>
    </location>
</feature>
<dbReference type="PANTHER" id="PTHR30250:SF10">
    <property type="entry name" value="LIPOPOLYSACCHARIDE BIOSYNTHESIS PROTEIN WZXC"/>
    <property type="match status" value="1"/>
</dbReference>
<dbReference type="EMBL" id="JACSPS010000003">
    <property type="protein sequence ID" value="MBD8018759.1"/>
    <property type="molecule type" value="Genomic_DNA"/>
</dbReference>
<feature type="transmembrane region" description="Helical" evidence="7">
    <location>
        <begin position="80"/>
        <end position="100"/>
    </location>
</feature>
<feature type="transmembrane region" description="Helical" evidence="7">
    <location>
        <begin position="319"/>
        <end position="340"/>
    </location>
</feature>
<proteinExistence type="inferred from homology"/>
<name>A0ABR8WP13_9FLAO</name>
<evidence type="ECO:0000313" key="9">
    <source>
        <dbReference type="Proteomes" id="UP000626242"/>
    </source>
</evidence>
<dbReference type="Proteomes" id="UP000626242">
    <property type="component" value="Unassembled WGS sequence"/>
</dbReference>
<evidence type="ECO:0000256" key="3">
    <source>
        <dbReference type="ARBA" id="ARBA00022475"/>
    </source>
</evidence>